<dbReference type="EMBL" id="JAROCG010000001">
    <property type="protein sequence ID" value="MDN4610057.1"/>
    <property type="molecule type" value="Genomic_DNA"/>
</dbReference>
<evidence type="ECO:0000313" key="2">
    <source>
        <dbReference type="EMBL" id="MDN4610057.1"/>
    </source>
</evidence>
<dbReference type="InterPro" id="IPR036188">
    <property type="entry name" value="FAD/NAD-bd_sf"/>
</dbReference>
<dbReference type="Pfam" id="PF13454">
    <property type="entry name" value="NAD_binding_9"/>
    <property type="match status" value="1"/>
</dbReference>
<dbReference type="RefSeq" id="WP_301224957.1">
    <property type="nucleotide sequence ID" value="NZ_JAROCG010000001.1"/>
</dbReference>
<feature type="domain" description="FAD-dependent urate hydroxylase HpyO/Asp monooxygenase CreE-like FAD/NAD(P)-binding" evidence="1">
    <location>
        <begin position="19"/>
        <end position="198"/>
    </location>
</feature>
<gene>
    <name evidence="2" type="ORF">P5G52_04175</name>
</gene>
<comment type="caution">
    <text evidence="2">The sequence shown here is derived from an EMBL/GenBank/DDBJ whole genome shotgun (WGS) entry which is preliminary data.</text>
</comment>
<sequence>MTIDSVPGRPHDGRKAAVVLIGGGPRAALILERLAANRPGLFAGPLTVHVVEPHRPGSGRIWRRDQSPLLMLNSLAADVTMFTDDSVQCAGPAVAGPGLVDWARGVVDGSIPDVDVPDEDLRRQLRTLLPTTFPTRRLQSLYLEWFFARAVQALGPQVPVAVHRDLAVDVAADGAGYRVVLASGAVLRADAVVMTVGHTDSEPEPRSVAYAGFAARHGLFHAPPAYTNDVDFSALRPGQEAIVSGMGLAFIDLVVLLMEGRGGRFVDAPGGTLRYIASGNEPVLWAGSRRGVPYRSKISSLLRGEPAGPPRYLTAGAVAALLEVHGRLDFWQHLWPLMAKDAAFGYYRELFTGHPERVALPWSEFLPRFDAADWYSDDRRALVDQAVPDAADRLELEELDHPLAGMHFGGPDDVQDTVADQIREDLRLRDGGANSETLGLFLGLLYVYFELGRLVPMDALTPASRPLVSGWWHGFFSYVDSGPPARRLRELLALHEAGFVRFLGPQLQVGTDEELGLFTASSPQVPSTVTATALIEARLPGPSLAGSANPLLRSLSESGLGSEERTGSEATAAGTGKVLVDFSSRLVAADGSTRPGLYAVGPAASGWSGGAFSRPSSNAAPFRDSDALARRILTDLMELPAPAPDSFTSARLAASITQLHSSLT</sequence>
<dbReference type="PANTHER" id="PTHR40254">
    <property type="entry name" value="BLR0577 PROTEIN"/>
    <property type="match status" value="1"/>
</dbReference>
<reference evidence="2" key="1">
    <citation type="submission" date="2023-06" db="EMBL/GenBank/DDBJ databases">
        <title>MT1 and MT2 Draft Genomes of Novel Species.</title>
        <authorList>
            <person name="Venkateswaran K."/>
        </authorList>
    </citation>
    <scope>NUCLEOTIDE SEQUENCE</scope>
    <source>
        <strain evidence="2">IIF3SC-B10</strain>
    </source>
</reference>
<dbReference type="SUPFAM" id="SSF51905">
    <property type="entry name" value="FAD/NAD(P)-binding domain"/>
    <property type="match status" value="1"/>
</dbReference>
<dbReference type="InterPro" id="IPR052189">
    <property type="entry name" value="L-asp_N-monooxygenase_NS-form"/>
</dbReference>
<name>A0ABT8JZ07_9MICC</name>
<evidence type="ECO:0000259" key="1">
    <source>
        <dbReference type="Pfam" id="PF13454"/>
    </source>
</evidence>
<proteinExistence type="predicted"/>
<dbReference type="InterPro" id="IPR038732">
    <property type="entry name" value="HpyO/CreE_NAD-binding"/>
</dbReference>
<accession>A0ABT8JZ07</accession>
<keyword evidence="3" id="KW-1185">Reference proteome</keyword>
<dbReference type="PANTHER" id="PTHR40254:SF1">
    <property type="entry name" value="BLR0577 PROTEIN"/>
    <property type="match status" value="1"/>
</dbReference>
<organism evidence="2 3">
    <name type="scientific">Arthrobacter burdickii</name>
    <dbReference type="NCBI Taxonomy" id="3035920"/>
    <lineage>
        <taxon>Bacteria</taxon>
        <taxon>Bacillati</taxon>
        <taxon>Actinomycetota</taxon>
        <taxon>Actinomycetes</taxon>
        <taxon>Micrococcales</taxon>
        <taxon>Micrococcaceae</taxon>
        <taxon>Arthrobacter</taxon>
    </lineage>
</organism>
<evidence type="ECO:0000313" key="3">
    <source>
        <dbReference type="Proteomes" id="UP001174209"/>
    </source>
</evidence>
<protein>
    <submittedName>
        <fullName evidence="2">FAD/NAD(P)-binding protein</fullName>
    </submittedName>
</protein>
<dbReference type="Proteomes" id="UP001174209">
    <property type="component" value="Unassembled WGS sequence"/>
</dbReference>